<accession>A0A5C4XTF2</accession>
<dbReference type="OrthoDB" id="7360668at2"/>
<dbReference type="Pfam" id="PF07369">
    <property type="entry name" value="DUF1488"/>
    <property type="match status" value="1"/>
</dbReference>
<dbReference type="AlphaFoldDB" id="A0A5C4XTF2"/>
<name>A0A5C4XTF2_9HYPH</name>
<dbReference type="InterPro" id="IPR009962">
    <property type="entry name" value="DUF1488"/>
</dbReference>
<dbReference type="SUPFAM" id="SSF160272">
    <property type="entry name" value="Shew3726-like"/>
    <property type="match status" value="1"/>
</dbReference>
<evidence type="ECO:0000313" key="2">
    <source>
        <dbReference type="Proteomes" id="UP000311605"/>
    </source>
</evidence>
<dbReference type="InterPro" id="IPR036692">
    <property type="entry name" value="Shew3726-like_sf"/>
</dbReference>
<dbReference type="Proteomes" id="UP000311605">
    <property type="component" value="Unassembled WGS sequence"/>
</dbReference>
<reference evidence="1 2" key="1">
    <citation type="submission" date="2019-06" db="EMBL/GenBank/DDBJ databases">
        <title>The draft genome of Rhizobium smilacinae PTYR-5.</title>
        <authorList>
            <person name="Liu L."/>
            <person name="Li L."/>
            <person name="Zhang X."/>
        </authorList>
    </citation>
    <scope>NUCLEOTIDE SEQUENCE [LARGE SCALE GENOMIC DNA]</scope>
    <source>
        <strain evidence="1 2">PTYR-5</strain>
    </source>
</reference>
<proteinExistence type="predicted"/>
<protein>
    <submittedName>
        <fullName evidence="1">DUF1488 domain-containing protein</fullName>
    </submittedName>
</protein>
<dbReference type="EMBL" id="VDMN01000001">
    <property type="protein sequence ID" value="TNM66699.1"/>
    <property type="molecule type" value="Genomic_DNA"/>
</dbReference>
<gene>
    <name evidence="1" type="ORF">FHP24_02935</name>
</gene>
<evidence type="ECO:0000313" key="1">
    <source>
        <dbReference type="EMBL" id="TNM66699.1"/>
    </source>
</evidence>
<comment type="caution">
    <text evidence="1">The sequence shown here is derived from an EMBL/GenBank/DDBJ whole genome shotgun (WGS) entry which is preliminary data.</text>
</comment>
<organism evidence="1 2">
    <name type="scientific">Aliirhizobium smilacinae</name>
    <dbReference type="NCBI Taxonomy" id="1395944"/>
    <lineage>
        <taxon>Bacteria</taxon>
        <taxon>Pseudomonadati</taxon>
        <taxon>Pseudomonadota</taxon>
        <taxon>Alphaproteobacteria</taxon>
        <taxon>Hyphomicrobiales</taxon>
        <taxon>Rhizobiaceae</taxon>
        <taxon>Aliirhizobium</taxon>
    </lineage>
</organism>
<sequence length="88" mass="9830">MGISFPNVSRSFDEKNRCVRFTGYDGMFEIKFFVASEVLSSETPHHTANEADLLASFDALRARILKAAVLAYKKSKSSAITLDLGHFR</sequence>
<keyword evidence="2" id="KW-1185">Reference proteome</keyword>